<evidence type="ECO:0000259" key="7">
    <source>
        <dbReference type="Pfam" id="PF25371"/>
    </source>
</evidence>
<protein>
    <submittedName>
        <fullName evidence="8">Cyclopropane-fatty-acyl-phospholipid synthase</fullName>
    </submittedName>
</protein>
<dbReference type="Pfam" id="PF02353">
    <property type="entry name" value="CMAS"/>
    <property type="match status" value="1"/>
</dbReference>
<gene>
    <name evidence="8" type="ORF">TMPK1_35430</name>
</gene>
<dbReference type="Proteomes" id="UP000681075">
    <property type="component" value="Unassembled WGS sequence"/>
</dbReference>
<keyword evidence="3" id="KW-0808">Transferase</keyword>
<evidence type="ECO:0000256" key="3">
    <source>
        <dbReference type="ARBA" id="ARBA00022679"/>
    </source>
</evidence>
<dbReference type="RefSeq" id="WP_420244737.1">
    <property type="nucleotide sequence ID" value="NZ_BOPV01000001.1"/>
</dbReference>
<accession>A0A8S8XJF7</accession>
<feature type="active site" evidence="6">
    <location>
        <position position="368"/>
    </location>
</feature>
<reference evidence="8" key="1">
    <citation type="submission" date="2021-02" db="EMBL/GenBank/DDBJ databases">
        <title>Genome sequence of Rhodospirillales sp. strain TMPK1 isolated from soil.</title>
        <authorList>
            <person name="Nakai R."/>
            <person name="Kusada H."/>
            <person name="Tamaki H."/>
        </authorList>
    </citation>
    <scope>NUCLEOTIDE SEQUENCE</scope>
    <source>
        <strain evidence="8">TMPK1</strain>
    </source>
</reference>
<evidence type="ECO:0000256" key="4">
    <source>
        <dbReference type="ARBA" id="ARBA00022691"/>
    </source>
</evidence>
<keyword evidence="9" id="KW-1185">Reference proteome</keyword>
<dbReference type="PANTHER" id="PTHR43667:SF1">
    <property type="entry name" value="CYCLOPROPANE-FATTY-ACYL-PHOSPHOLIPID SYNTHASE"/>
    <property type="match status" value="1"/>
</dbReference>
<feature type="domain" description="DUF7884" evidence="7">
    <location>
        <begin position="23"/>
        <end position="87"/>
    </location>
</feature>
<dbReference type="AlphaFoldDB" id="A0A8S8XJF7"/>
<name>A0A8S8XJF7_9PROT</name>
<proteinExistence type="inferred from homology"/>
<dbReference type="CDD" id="cd02440">
    <property type="entry name" value="AdoMet_MTases"/>
    <property type="match status" value="1"/>
</dbReference>
<keyword evidence="2" id="KW-0489">Methyltransferase</keyword>
<evidence type="ECO:0000256" key="6">
    <source>
        <dbReference type="PIRSR" id="PIRSR003085-1"/>
    </source>
</evidence>
<sequence length="417" mass="47508">MGFSLLDKFLTWLIRYGQLTVTDHRGRVHVYGTVDTMVPVAIRLNDSGVALTLALRPDLAFGEAYMDGRFTIERGNVRDLIALLMRNLQATGGSLPADRIMRHFRPLMLKLQQANSARRSRQNVAHHYDLSDQLYDLFLDPDRQYSCGYFRTPTTSLEQAQLDKKRHIAAKLLLKRGQRVLEIGSGWGGLALFLAEHYGVEVTGLTLSTEQHAYATERARRAGLSNRVQFKLLDYRAETGSYDRIVSVGMFEHVGVTNYDTFFRTVHKLLVPDGVALLHSIGRADGPGLTNSWLRKYIFPGGYSPALSEVLPSVERAALWATDIEILRMHYAWTLRAWLENFEKNRAQIAKLYDERFCRMWEFYLAACEANFEYWGGMVFQIQMAKDQNAVPFTRDYMVAEETRLLEQASGSSARSA</sequence>
<dbReference type="Pfam" id="PF25371">
    <property type="entry name" value="DUF7884"/>
    <property type="match status" value="1"/>
</dbReference>
<dbReference type="InterPro" id="IPR057206">
    <property type="entry name" value="DUF7884"/>
</dbReference>
<comment type="caution">
    <text evidence="8">The sequence shown here is derived from an EMBL/GenBank/DDBJ whole genome shotgun (WGS) entry which is preliminary data.</text>
</comment>
<evidence type="ECO:0000313" key="9">
    <source>
        <dbReference type="Proteomes" id="UP000681075"/>
    </source>
</evidence>
<evidence type="ECO:0000256" key="2">
    <source>
        <dbReference type="ARBA" id="ARBA00022603"/>
    </source>
</evidence>
<dbReference type="EMBL" id="BOPV01000001">
    <property type="protein sequence ID" value="GIL41306.1"/>
    <property type="molecule type" value="Genomic_DNA"/>
</dbReference>
<dbReference type="Gene3D" id="3.40.50.150">
    <property type="entry name" value="Vaccinia Virus protein VP39"/>
    <property type="match status" value="1"/>
</dbReference>
<dbReference type="GO" id="GO:0008168">
    <property type="term" value="F:methyltransferase activity"/>
    <property type="evidence" value="ECO:0007669"/>
    <property type="project" value="UniProtKB-KW"/>
</dbReference>
<evidence type="ECO:0000313" key="8">
    <source>
        <dbReference type="EMBL" id="GIL41306.1"/>
    </source>
</evidence>
<dbReference type="InterPro" id="IPR003333">
    <property type="entry name" value="CMAS"/>
</dbReference>
<evidence type="ECO:0000256" key="1">
    <source>
        <dbReference type="ARBA" id="ARBA00010815"/>
    </source>
</evidence>
<dbReference type="PANTHER" id="PTHR43667">
    <property type="entry name" value="CYCLOPROPANE-FATTY-ACYL-PHOSPHOLIPID SYNTHASE"/>
    <property type="match status" value="1"/>
</dbReference>
<dbReference type="GO" id="GO:0008610">
    <property type="term" value="P:lipid biosynthetic process"/>
    <property type="evidence" value="ECO:0007669"/>
    <property type="project" value="InterPro"/>
</dbReference>
<evidence type="ECO:0000256" key="5">
    <source>
        <dbReference type="ARBA" id="ARBA00023098"/>
    </source>
</evidence>
<dbReference type="SUPFAM" id="SSF53335">
    <property type="entry name" value="S-adenosyl-L-methionine-dependent methyltransferases"/>
    <property type="match status" value="1"/>
</dbReference>
<keyword evidence="4" id="KW-0949">S-adenosyl-L-methionine</keyword>
<dbReference type="GO" id="GO:0032259">
    <property type="term" value="P:methylation"/>
    <property type="evidence" value="ECO:0007669"/>
    <property type="project" value="UniProtKB-KW"/>
</dbReference>
<comment type="similarity">
    <text evidence="1">Belongs to the CFA/CMAS family.</text>
</comment>
<keyword evidence="5" id="KW-0443">Lipid metabolism</keyword>
<dbReference type="InterPro" id="IPR029063">
    <property type="entry name" value="SAM-dependent_MTases_sf"/>
</dbReference>
<dbReference type="InterPro" id="IPR050723">
    <property type="entry name" value="CFA/CMAS"/>
</dbReference>
<organism evidence="8 9">
    <name type="scientific">Roseiterribacter gracilis</name>
    <dbReference type="NCBI Taxonomy" id="2812848"/>
    <lineage>
        <taxon>Bacteria</taxon>
        <taxon>Pseudomonadati</taxon>
        <taxon>Pseudomonadota</taxon>
        <taxon>Alphaproteobacteria</taxon>
        <taxon>Rhodospirillales</taxon>
        <taxon>Roseiterribacteraceae</taxon>
        <taxon>Roseiterribacter</taxon>
    </lineage>
</organism>
<dbReference type="PIRSF" id="PIRSF003085">
    <property type="entry name" value="CMAS"/>
    <property type="match status" value="1"/>
</dbReference>